<feature type="active site" description="Proton donor/acceptor" evidence="2">
    <location>
        <position position="108"/>
    </location>
</feature>
<feature type="region of interest" description="Disordered" evidence="3">
    <location>
        <begin position="25"/>
        <end position="59"/>
    </location>
</feature>
<dbReference type="PROSITE" id="PS51257">
    <property type="entry name" value="PROKAR_LIPOPROTEIN"/>
    <property type="match status" value="1"/>
</dbReference>
<evidence type="ECO:0000313" key="6">
    <source>
        <dbReference type="Proteomes" id="UP000620156"/>
    </source>
</evidence>
<dbReference type="NCBIfam" id="NF033748">
    <property type="entry name" value="class_F_sortase"/>
    <property type="match status" value="1"/>
</dbReference>
<accession>A0A918BHG3</accession>
<reference evidence="5" key="1">
    <citation type="journal article" date="2014" name="Int. J. Syst. Evol. Microbiol.">
        <title>Complete genome sequence of Corynebacterium casei LMG S-19264T (=DSM 44701T), isolated from a smear-ripened cheese.</title>
        <authorList>
            <consortium name="US DOE Joint Genome Institute (JGI-PGF)"/>
            <person name="Walter F."/>
            <person name="Albersmeier A."/>
            <person name="Kalinowski J."/>
            <person name="Ruckert C."/>
        </authorList>
    </citation>
    <scope>NUCLEOTIDE SEQUENCE</scope>
    <source>
        <strain evidence="5">JCM 3131</strain>
    </source>
</reference>
<keyword evidence="1" id="KW-0378">Hydrolase</keyword>
<evidence type="ECO:0000256" key="3">
    <source>
        <dbReference type="SAM" id="MobiDB-lite"/>
    </source>
</evidence>
<reference evidence="5" key="2">
    <citation type="submission" date="2020-09" db="EMBL/GenBank/DDBJ databases">
        <authorList>
            <person name="Sun Q."/>
            <person name="Ohkuma M."/>
        </authorList>
    </citation>
    <scope>NUCLEOTIDE SEQUENCE</scope>
    <source>
        <strain evidence="5">JCM 3131</strain>
    </source>
</reference>
<feature type="active site" description="Acyl-thioester intermediate" evidence="2">
    <location>
        <position position="174"/>
    </location>
</feature>
<dbReference type="Pfam" id="PF04203">
    <property type="entry name" value="Sortase"/>
    <property type="match status" value="1"/>
</dbReference>
<evidence type="ECO:0000313" key="5">
    <source>
        <dbReference type="EMBL" id="GGQ67702.1"/>
    </source>
</evidence>
<dbReference type="Proteomes" id="UP000620156">
    <property type="component" value="Unassembled WGS sequence"/>
</dbReference>
<comment type="caution">
    <text evidence="5">The sequence shown here is derived from an EMBL/GenBank/DDBJ whole genome shotgun (WGS) entry which is preliminary data.</text>
</comment>
<gene>
    <name evidence="5" type="ORF">GCM10010145_41980</name>
</gene>
<keyword evidence="4" id="KW-0732">Signal</keyword>
<feature type="signal peptide" evidence="4">
    <location>
        <begin position="1"/>
        <end position="29"/>
    </location>
</feature>
<feature type="compositionally biased region" description="Low complexity" evidence="3">
    <location>
        <begin position="25"/>
        <end position="35"/>
    </location>
</feature>
<dbReference type="GO" id="GO:0016787">
    <property type="term" value="F:hydrolase activity"/>
    <property type="evidence" value="ECO:0007669"/>
    <property type="project" value="UniProtKB-KW"/>
</dbReference>
<dbReference type="Gene3D" id="2.40.260.10">
    <property type="entry name" value="Sortase"/>
    <property type="match status" value="1"/>
</dbReference>
<name>A0A918BHG3_9ACTN</name>
<feature type="chain" id="PRO_5039591126" evidence="4">
    <location>
        <begin position="30"/>
        <end position="196"/>
    </location>
</feature>
<organism evidence="5 6">
    <name type="scientific">Streptomyces ruber</name>
    <dbReference type="NCBI Taxonomy" id="83378"/>
    <lineage>
        <taxon>Bacteria</taxon>
        <taxon>Bacillati</taxon>
        <taxon>Actinomycetota</taxon>
        <taxon>Actinomycetes</taxon>
        <taxon>Kitasatosporales</taxon>
        <taxon>Streptomycetaceae</taxon>
        <taxon>Streptomyces</taxon>
    </lineage>
</organism>
<dbReference type="EMBL" id="BMQK01000009">
    <property type="protein sequence ID" value="GGQ67702.1"/>
    <property type="molecule type" value="Genomic_DNA"/>
</dbReference>
<evidence type="ECO:0000256" key="2">
    <source>
        <dbReference type="PIRSR" id="PIRSR605754-1"/>
    </source>
</evidence>
<protein>
    <submittedName>
        <fullName evidence="5">Class F sortase</fullName>
    </submittedName>
</protein>
<sequence length="196" mass="20481">MFRTTRTTSVALVCAALVALAGCSSSPTADSTAAPQHTPNRQRTEPAGPTAPTHVTIPSLGISSPIMELGLNEDRTVEVPPADQGMTTGWYTGSSVPGEPGAAVLIGHNETRFGEAVFWDLKKIRKGADIAVEGGDGTKAHFTVTATETVRKDAFPSQKVYGPTGDRALRLITCDGAFDAEGHTVDNLIVYATLSA</sequence>
<dbReference type="AlphaFoldDB" id="A0A918BHG3"/>
<evidence type="ECO:0000256" key="1">
    <source>
        <dbReference type="ARBA" id="ARBA00022801"/>
    </source>
</evidence>
<keyword evidence="6" id="KW-1185">Reference proteome</keyword>
<dbReference type="SUPFAM" id="SSF63817">
    <property type="entry name" value="Sortase"/>
    <property type="match status" value="1"/>
</dbReference>
<proteinExistence type="predicted"/>
<dbReference type="InterPro" id="IPR005754">
    <property type="entry name" value="Sortase"/>
</dbReference>
<evidence type="ECO:0000256" key="4">
    <source>
        <dbReference type="SAM" id="SignalP"/>
    </source>
</evidence>
<dbReference type="InterPro" id="IPR042001">
    <property type="entry name" value="Sortase_F"/>
</dbReference>
<dbReference type="InterPro" id="IPR023365">
    <property type="entry name" value="Sortase_dom-sf"/>
</dbReference>
<dbReference type="RefSeq" id="WP_189218400.1">
    <property type="nucleotide sequence ID" value="NZ_BMQK01000009.1"/>
</dbReference>
<dbReference type="CDD" id="cd05829">
    <property type="entry name" value="Sortase_F"/>
    <property type="match status" value="1"/>
</dbReference>